<protein>
    <submittedName>
        <fullName evidence="1">Uncharacterized protein</fullName>
    </submittedName>
</protein>
<dbReference type="EMBL" id="VSSQ01020202">
    <property type="protein sequence ID" value="MPM64878.1"/>
    <property type="molecule type" value="Genomic_DNA"/>
</dbReference>
<sequence length="201" mass="22253">MDLDGLILADPQLHPPRERGLRAESLPVHEIAPATDALADKKAHDAKVEHCREFELFYLAVNKRNQNPHDHRAVHGDSAVPYGQHPTPVQTAVRVAVQVQIEDHIINTGADDAQRRGPEDHIDHVVLRQTKPLGLLHAEIQSGQQTQSQNNTVPVNAMPDVDGNGVRVNLEPAEQPRKPDGHIAECFQISQIRNFLSPSLI</sequence>
<gene>
    <name evidence="1" type="ORF">SDC9_111769</name>
</gene>
<reference evidence="1" key="1">
    <citation type="submission" date="2019-08" db="EMBL/GenBank/DDBJ databases">
        <authorList>
            <person name="Kucharzyk K."/>
            <person name="Murdoch R.W."/>
            <person name="Higgins S."/>
            <person name="Loffler F."/>
        </authorList>
    </citation>
    <scope>NUCLEOTIDE SEQUENCE</scope>
</reference>
<evidence type="ECO:0000313" key="1">
    <source>
        <dbReference type="EMBL" id="MPM64878.1"/>
    </source>
</evidence>
<organism evidence="1">
    <name type="scientific">bioreactor metagenome</name>
    <dbReference type="NCBI Taxonomy" id="1076179"/>
    <lineage>
        <taxon>unclassified sequences</taxon>
        <taxon>metagenomes</taxon>
        <taxon>ecological metagenomes</taxon>
    </lineage>
</organism>
<proteinExistence type="predicted"/>
<dbReference type="AlphaFoldDB" id="A0A645BIH0"/>
<name>A0A645BIH0_9ZZZZ</name>
<accession>A0A645BIH0</accession>
<comment type="caution">
    <text evidence="1">The sequence shown here is derived from an EMBL/GenBank/DDBJ whole genome shotgun (WGS) entry which is preliminary data.</text>
</comment>